<gene>
    <name evidence="1" type="ORF">BS47DRAFT_15168</name>
</gene>
<protein>
    <submittedName>
        <fullName evidence="1">Uncharacterized protein</fullName>
    </submittedName>
</protein>
<dbReference type="EMBL" id="MU128909">
    <property type="protein sequence ID" value="KAF9521149.1"/>
    <property type="molecule type" value="Genomic_DNA"/>
</dbReference>
<evidence type="ECO:0000313" key="1">
    <source>
        <dbReference type="EMBL" id="KAF9521149.1"/>
    </source>
</evidence>
<keyword evidence="2" id="KW-1185">Reference proteome</keyword>
<sequence>MKHARVFDLEIHVHHLLRVPASSRVFQKISANPSLTSPPMTIPCSPVKRSNQSSTVACPLTMVLRTIVFIVSVIPSRLPSLSLFPVRFGVEILYHQRPPGQPGHPTSVPEGSPATLRQIVPVIPTRASGLMLSDRRPLPSSLAARDALLDPYLHLHFHVMKCYLHCDSNATPFLAALVLSGGM</sequence>
<name>A0A9P6BB67_9AGAM</name>
<dbReference type="AlphaFoldDB" id="A0A9P6BB67"/>
<dbReference type="Proteomes" id="UP000886523">
    <property type="component" value="Unassembled WGS sequence"/>
</dbReference>
<proteinExistence type="predicted"/>
<accession>A0A9P6BB67</accession>
<evidence type="ECO:0000313" key="2">
    <source>
        <dbReference type="Proteomes" id="UP000886523"/>
    </source>
</evidence>
<reference evidence="1" key="1">
    <citation type="journal article" date="2020" name="Nat. Commun.">
        <title>Large-scale genome sequencing of mycorrhizal fungi provides insights into the early evolution of symbiotic traits.</title>
        <authorList>
            <person name="Miyauchi S."/>
            <person name="Kiss E."/>
            <person name="Kuo A."/>
            <person name="Drula E."/>
            <person name="Kohler A."/>
            <person name="Sanchez-Garcia M."/>
            <person name="Morin E."/>
            <person name="Andreopoulos B."/>
            <person name="Barry K.W."/>
            <person name="Bonito G."/>
            <person name="Buee M."/>
            <person name="Carver A."/>
            <person name="Chen C."/>
            <person name="Cichocki N."/>
            <person name="Clum A."/>
            <person name="Culley D."/>
            <person name="Crous P.W."/>
            <person name="Fauchery L."/>
            <person name="Girlanda M."/>
            <person name="Hayes R.D."/>
            <person name="Keri Z."/>
            <person name="LaButti K."/>
            <person name="Lipzen A."/>
            <person name="Lombard V."/>
            <person name="Magnuson J."/>
            <person name="Maillard F."/>
            <person name="Murat C."/>
            <person name="Nolan M."/>
            <person name="Ohm R.A."/>
            <person name="Pangilinan J."/>
            <person name="Pereira M.F."/>
            <person name="Perotto S."/>
            <person name="Peter M."/>
            <person name="Pfister S."/>
            <person name="Riley R."/>
            <person name="Sitrit Y."/>
            <person name="Stielow J.B."/>
            <person name="Szollosi G."/>
            <person name="Zifcakova L."/>
            <person name="Stursova M."/>
            <person name="Spatafora J.W."/>
            <person name="Tedersoo L."/>
            <person name="Vaario L.M."/>
            <person name="Yamada A."/>
            <person name="Yan M."/>
            <person name="Wang P."/>
            <person name="Xu J."/>
            <person name="Bruns T."/>
            <person name="Baldrian P."/>
            <person name="Vilgalys R."/>
            <person name="Dunand C."/>
            <person name="Henrissat B."/>
            <person name="Grigoriev I.V."/>
            <person name="Hibbett D."/>
            <person name="Nagy L.G."/>
            <person name="Martin F.M."/>
        </authorList>
    </citation>
    <scope>NUCLEOTIDE SEQUENCE</scope>
    <source>
        <strain evidence="1">UP504</strain>
    </source>
</reference>
<comment type="caution">
    <text evidence="1">The sequence shown here is derived from an EMBL/GenBank/DDBJ whole genome shotgun (WGS) entry which is preliminary data.</text>
</comment>
<organism evidence="1 2">
    <name type="scientific">Hydnum rufescens UP504</name>
    <dbReference type="NCBI Taxonomy" id="1448309"/>
    <lineage>
        <taxon>Eukaryota</taxon>
        <taxon>Fungi</taxon>
        <taxon>Dikarya</taxon>
        <taxon>Basidiomycota</taxon>
        <taxon>Agaricomycotina</taxon>
        <taxon>Agaricomycetes</taxon>
        <taxon>Cantharellales</taxon>
        <taxon>Hydnaceae</taxon>
        <taxon>Hydnum</taxon>
    </lineage>
</organism>